<evidence type="ECO:0000256" key="8">
    <source>
        <dbReference type="PIRSR" id="PIRSR000005-1"/>
    </source>
</evidence>
<dbReference type="RefSeq" id="WP_078319637.1">
    <property type="nucleotide sequence ID" value="NZ_FXTS01000003.1"/>
</dbReference>
<feature type="binding site" description="covalent" evidence="8">
    <location>
        <position position="37"/>
    </location>
    <ligand>
        <name>heme c</name>
        <dbReference type="ChEBI" id="CHEBI:61717"/>
        <label>1</label>
    </ligand>
</feature>
<dbReference type="STRING" id="966.BTA35_0209880"/>
<comment type="subcellular location">
    <subcellularLocation>
        <location evidence="1">Periplasm</location>
    </subcellularLocation>
</comment>
<keyword evidence="4 9" id="KW-0479">Metal-binding</keyword>
<dbReference type="GO" id="GO:0009055">
    <property type="term" value="F:electron transfer activity"/>
    <property type="evidence" value="ECO:0007669"/>
    <property type="project" value="InterPro"/>
</dbReference>
<dbReference type="InterPro" id="IPR008168">
    <property type="entry name" value="Cyt_C_IC"/>
</dbReference>
<dbReference type="PANTHER" id="PTHR33751">
    <property type="entry name" value="CBB3-TYPE CYTOCHROME C OXIDASE SUBUNIT FIXP"/>
    <property type="match status" value="1"/>
</dbReference>
<dbReference type="InterPro" id="IPR050597">
    <property type="entry name" value="Cytochrome_c_Oxidase_Subunit"/>
</dbReference>
<reference evidence="12" key="1">
    <citation type="submission" date="2017-02" db="EMBL/GenBank/DDBJ databases">
        <title>Draft Genome Sequence of the Salt Water Bacterium Oceanospirillum linum ATCC 11336.</title>
        <authorList>
            <person name="Trachtenberg A.M."/>
            <person name="Carney J.G."/>
            <person name="Linnane J.D."/>
            <person name="Rheaume B.A."/>
            <person name="Pitts N.L."/>
            <person name="Mykles D.L."/>
            <person name="Maclea K.S."/>
        </authorList>
    </citation>
    <scope>NUCLEOTIDE SEQUENCE [LARGE SCALE GENOMIC DNA]</scope>
    <source>
        <strain evidence="12">ATCC 11336</strain>
    </source>
</reference>
<comment type="caution">
    <text evidence="12">The sequence shown here is derived from an EMBL/GenBank/DDBJ whole genome shotgun (WGS) entry which is preliminary data.</text>
</comment>
<keyword evidence="13" id="KW-1185">Reference proteome</keyword>
<proteinExistence type="predicted"/>
<dbReference type="PRINTS" id="PR00605">
    <property type="entry name" value="CYTCHROMECIC"/>
</dbReference>
<feature type="domain" description="Cytochrome c" evidence="11">
    <location>
        <begin position="109"/>
        <end position="200"/>
    </location>
</feature>
<keyword evidence="2" id="KW-0813">Transport</keyword>
<feature type="binding site" description="covalent" evidence="8">
    <location>
        <position position="34"/>
    </location>
    <ligand>
        <name>heme c</name>
        <dbReference type="ChEBI" id="CHEBI:61717"/>
        <label>1</label>
    </ligand>
</feature>
<evidence type="ECO:0000256" key="2">
    <source>
        <dbReference type="ARBA" id="ARBA00022448"/>
    </source>
</evidence>
<evidence type="ECO:0000256" key="7">
    <source>
        <dbReference type="ARBA" id="ARBA00023004"/>
    </source>
</evidence>
<feature type="binding site" description="covalent" evidence="8">
    <location>
        <position position="130"/>
    </location>
    <ligand>
        <name>heme c</name>
        <dbReference type="ChEBI" id="CHEBI:61717"/>
        <label>2</label>
    </ligand>
</feature>
<keyword evidence="10" id="KW-0732">Signal</keyword>
<feature type="binding site" description="axial binding residue" evidence="9">
    <location>
        <position position="38"/>
    </location>
    <ligand>
        <name>heme c</name>
        <dbReference type="ChEBI" id="CHEBI:61717"/>
        <label>1</label>
    </ligand>
    <ligandPart>
        <name>Fe</name>
        <dbReference type="ChEBI" id="CHEBI:18248"/>
    </ligandPart>
</feature>
<evidence type="ECO:0000259" key="11">
    <source>
        <dbReference type="PROSITE" id="PS51007"/>
    </source>
</evidence>
<dbReference type="Pfam" id="PF00034">
    <property type="entry name" value="Cytochrom_C"/>
    <property type="match status" value="2"/>
</dbReference>
<dbReference type="AlphaFoldDB" id="A0A1T1HBM7"/>
<keyword evidence="6" id="KW-0249">Electron transport</keyword>
<dbReference type="PANTHER" id="PTHR33751:SF9">
    <property type="entry name" value="CYTOCHROME C4"/>
    <property type="match status" value="1"/>
</dbReference>
<keyword evidence="3 8" id="KW-0349">Heme</keyword>
<feature type="chain" id="PRO_5010540458" evidence="10">
    <location>
        <begin position="21"/>
        <end position="200"/>
    </location>
</feature>
<keyword evidence="7 9" id="KW-0408">Iron</keyword>
<dbReference type="Proteomes" id="UP000190064">
    <property type="component" value="Unassembled WGS sequence"/>
</dbReference>
<dbReference type="PIRSF" id="PIRSF000005">
    <property type="entry name" value="Cytochrome_c4"/>
    <property type="match status" value="1"/>
</dbReference>
<feature type="binding site" description="covalent" evidence="8">
    <location>
        <position position="133"/>
    </location>
    <ligand>
        <name>heme c</name>
        <dbReference type="ChEBI" id="CHEBI:61717"/>
        <label>2</label>
    </ligand>
</feature>
<gene>
    <name evidence="12" type="ORF">BTA35_0209880</name>
</gene>
<sequence>MKKLLVSLAVTLGLVSFAHAAGDAKAGEAKAAICAACHSANGIAMIPNYPSLAGQHESYLTKQIMEIRDGVRKVPEMTGIVTGFSDQDAQNVAAYFAALPKNLGQADPALLERGQELYRAGDMAKGIPACTACHSPNGMGNEQAKYPVLSGQNPAYTAAALKKFRDGERANDPNNMMRAIAAKMSDKDIEAVSNYVFGVN</sequence>
<dbReference type="GO" id="GO:0042597">
    <property type="term" value="C:periplasmic space"/>
    <property type="evidence" value="ECO:0007669"/>
    <property type="project" value="UniProtKB-SubCell"/>
</dbReference>
<feature type="domain" description="Cytochrome c" evidence="11">
    <location>
        <begin position="22"/>
        <end position="100"/>
    </location>
</feature>
<dbReference type="GO" id="GO:0020037">
    <property type="term" value="F:heme binding"/>
    <property type="evidence" value="ECO:0007669"/>
    <property type="project" value="InterPro"/>
</dbReference>
<dbReference type="InterPro" id="IPR036909">
    <property type="entry name" value="Cyt_c-like_dom_sf"/>
</dbReference>
<evidence type="ECO:0000313" key="12">
    <source>
        <dbReference type="EMBL" id="OOV87278.1"/>
    </source>
</evidence>
<dbReference type="Gene3D" id="1.10.760.10">
    <property type="entry name" value="Cytochrome c-like domain"/>
    <property type="match status" value="2"/>
</dbReference>
<organism evidence="12 13">
    <name type="scientific">Oceanospirillum linum</name>
    <dbReference type="NCBI Taxonomy" id="966"/>
    <lineage>
        <taxon>Bacteria</taxon>
        <taxon>Pseudomonadati</taxon>
        <taxon>Pseudomonadota</taxon>
        <taxon>Gammaproteobacteria</taxon>
        <taxon>Oceanospirillales</taxon>
        <taxon>Oceanospirillaceae</taxon>
        <taxon>Oceanospirillum</taxon>
    </lineage>
</organism>
<evidence type="ECO:0000256" key="10">
    <source>
        <dbReference type="SAM" id="SignalP"/>
    </source>
</evidence>
<dbReference type="GO" id="GO:0005506">
    <property type="term" value="F:iron ion binding"/>
    <property type="evidence" value="ECO:0007669"/>
    <property type="project" value="InterPro"/>
</dbReference>
<evidence type="ECO:0000256" key="6">
    <source>
        <dbReference type="ARBA" id="ARBA00022982"/>
    </source>
</evidence>
<name>A0A1T1HBM7_OCELI</name>
<keyword evidence="5" id="KW-0574">Periplasm</keyword>
<feature type="signal peptide" evidence="10">
    <location>
        <begin position="1"/>
        <end position="20"/>
    </location>
</feature>
<dbReference type="InterPro" id="IPR024167">
    <property type="entry name" value="Cytochrome_c4-like"/>
</dbReference>
<evidence type="ECO:0000256" key="5">
    <source>
        <dbReference type="ARBA" id="ARBA00022764"/>
    </source>
</evidence>
<accession>A0A1T1HBM7</accession>
<feature type="binding site" description="axial binding residue" evidence="9">
    <location>
        <position position="177"/>
    </location>
    <ligand>
        <name>heme c</name>
        <dbReference type="ChEBI" id="CHEBI:61717"/>
        <label>2</label>
    </ligand>
    <ligandPart>
        <name>Fe</name>
        <dbReference type="ChEBI" id="CHEBI:18248"/>
    </ligandPart>
</feature>
<dbReference type="InterPro" id="IPR009056">
    <property type="entry name" value="Cyt_c-like_dom"/>
</dbReference>
<evidence type="ECO:0000256" key="1">
    <source>
        <dbReference type="ARBA" id="ARBA00004418"/>
    </source>
</evidence>
<evidence type="ECO:0000256" key="9">
    <source>
        <dbReference type="PIRSR" id="PIRSR000005-2"/>
    </source>
</evidence>
<dbReference type="EMBL" id="MTSD02000003">
    <property type="protein sequence ID" value="OOV87278.1"/>
    <property type="molecule type" value="Genomic_DNA"/>
</dbReference>
<protein>
    <submittedName>
        <fullName evidence="12">Cytochrome c4</fullName>
    </submittedName>
</protein>
<feature type="binding site" description="axial binding residue" evidence="9">
    <location>
        <position position="77"/>
    </location>
    <ligand>
        <name>heme c</name>
        <dbReference type="ChEBI" id="CHEBI:61717"/>
        <label>1</label>
    </ligand>
    <ligandPart>
        <name>Fe</name>
        <dbReference type="ChEBI" id="CHEBI:18248"/>
    </ligandPart>
</feature>
<feature type="binding site" description="axial binding residue" evidence="9">
    <location>
        <position position="134"/>
    </location>
    <ligand>
        <name>heme c</name>
        <dbReference type="ChEBI" id="CHEBI:61717"/>
        <label>2</label>
    </ligand>
    <ligandPart>
        <name>Fe</name>
        <dbReference type="ChEBI" id="CHEBI:18248"/>
    </ligandPart>
</feature>
<dbReference type="SUPFAM" id="SSF46626">
    <property type="entry name" value="Cytochrome c"/>
    <property type="match status" value="2"/>
</dbReference>
<comment type="PTM">
    <text evidence="8">Binds 2 heme c groups covalently per subunit.</text>
</comment>
<evidence type="ECO:0000313" key="13">
    <source>
        <dbReference type="Proteomes" id="UP000190064"/>
    </source>
</evidence>
<evidence type="ECO:0000256" key="3">
    <source>
        <dbReference type="ARBA" id="ARBA00022617"/>
    </source>
</evidence>
<evidence type="ECO:0000256" key="4">
    <source>
        <dbReference type="ARBA" id="ARBA00022723"/>
    </source>
</evidence>
<dbReference type="PROSITE" id="PS51007">
    <property type="entry name" value="CYTC"/>
    <property type="match status" value="2"/>
</dbReference>